<dbReference type="SUPFAM" id="SSF52540">
    <property type="entry name" value="P-loop containing nucleoside triphosphate hydrolases"/>
    <property type="match status" value="1"/>
</dbReference>
<feature type="binding site" evidence="7">
    <location>
        <position position="116"/>
    </location>
    <ligand>
        <name>ATP</name>
        <dbReference type="ChEBI" id="CHEBI:30616"/>
    </ligand>
</feature>
<evidence type="ECO:0000256" key="7">
    <source>
        <dbReference type="HAMAP-Rule" id="MF_00109"/>
    </source>
</evidence>
<comment type="caution">
    <text evidence="7">Lacks conserved residue(s) required for the propagation of feature annotation.</text>
</comment>
<accession>A0ABR9QHH4</accession>
<keyword evidence="7" id="KW-0963">Cytoplasm</keyword>
<dbReference type="EMBL" id="JADCLJ010000019">
    <property type="protein sequence ID" value="MBE4907946.1"/>
    <property type="molecule type" value="Genomic_DNA"/>
</dbReference>
<keyword evidence="2 7" id="KW-0808">Transferase</keyword>
<evidence type="ECO:0000256" key="3">
    <source>
        <dbReference type="ARBA" id="ARBA00022741"/>
    </source>
</evidence>
<evidence type="ECO:0000313" key="9">
    <source>
        <dbReference type="Proteomes" id="UP001516662"/>
    </source>
</evidence>
<keyword evidence="6 7" id="KW-0057">Aromatic amino acid biosynthesis</keyword>
<dbReference type="EC" id="2.7.1.71" evidence="7"/>
<dbReference type="Proteomes" id="UP001516662">
    <property type="component" value="Unassembled WGS sequence"/>
</dbReference>
<reference evidence="8 9" key="1">
    <citation type="submission" date="2020-10" db="EMBL/GenBank/DDBJ databases">
        <title>Bacillus sp. HD4P25, an endophyte from a halophyte.</title>
        <authorList>
            <person name="Sun J.-Q."/>
        </authorList>
    </citation>
    <scope>NUCLEOTIDE SEQUENCE [LARGE SCALE GENOMIC DNA]</scope>
    <source>
        <strain evidence="8 9">YIM 93174</strain>
    </source>
</reference>
<dbReference type="PRINTS" id="PR01100">
    <property type="entry name" value="SHIKIMTKNASE"/>
</dbReference>
<comment type="function">
    <text evidence="7">Catalyzes the specific phosphorylation of the 3-hydroxyl group of shikimic acid using ATP as a cosubstrate.</text>
</comment>
<keyword evidence="9" id="KW-1185">Reference proteome</keyword>
<dbReference type="Pfam" id="PF01202">
    <property type="entry name" value="SKI"/>
    <property type="match status" value="1"/>
</dbReference>
<keyword evidence="7" id="KW-0479">Metal-binding</keyword>
<feature type="binding site" evidence="7">
    <location>
        <begin position="11"/>
        <end position="16"/>
    </location>
    <ligand>
        <name>ATP</name>
        <dbReference type="ChEBI" id="CHEBI:30616"/>
    </ligand>
</feature>
<comment type="subunit">
    <text evidence="7">Monomer.</text>
</comment>
<feature type="binding site" evidence="7">
    <location>
        <position position="15"/>
    </location>
    <ligand>
        <name>Mg(2+)</name>
        <dbReference type="ChEBI" id="CHEBI:18420"/>
    </ligand>
</feature>
<dbReference type="InterPro" id="IPR000623">
    <property type="entry name" value="Shikimate_kinase/TSH1"/>
</dbReference>
<evidence type="ECO:0000256" key="6">
    <source>
        <dbReference type="ARBA" id="ARBA00023141"/>
    </source>
</evidence>
<feature type="binding site" evidence="7">
    <location>
        <position position="134"/>
    </location>
    <ligand>
        <name>substrate</name>
    </ligand>
</feature>
<feature type="binding site" evidence="7">
    <location>
        <position position="57"/>
    </location>
    <ligand>
        <name>substrate</name>
    </ligand>
</feature>
<evidence type="ECO:0000256" key="5">
    <source>
        <dbReference type="ARBA" id="ARBA00022840"/>
    </source>
</evidence>
<dbReference type="CDD" id="cd00464">
    <property type="entry name" value="SK"/>
    <property type="match status" value="1"/>
</dbReference>
<keyword evidence="4 7" id="KW-0418">Kinase</keyword>
<evidence type="ECO:0000256" key="4">
    <source>
        <dbReference type="ARBA" id="ARBA00022777"/>
    </source>
</evidence>
<dbReference type="Gene3D" id="3.40.50.300">
    <property type="entry name" value="P-loop containing nucleotide triphosphate hydrolases"/>
    <property type="match status" value="1"/>
</dbReference>
<comment type="pathway">
    <text evidence="7">Metabolic intermediate biosynthesis; chorismate biosynthesis; chorismate from D-erythrose 4-phosphate and phosphoenolpyruvate: step 5/7.</text>
</comment>
<name>A0ABR9QHH4_9BACI</name>
<keyword evidence="5 7" id="KW-0067">ATP-binding</keyword>
<dbReference type="RefSeq" id="WP_193535419.1">
    <property type="nucleotide sequence ID" value="NZ_JADCLJ010000019.1"/>
</dbReference>
<evidence type="ECO:0000313" key="8">
    <source>
        <dbReference type="EMBL" id="MBE4907946.1"/>
    </source>
</evidence>
<gene>
    <name evidence="7" type="primary">aroK</name>
    <name evidence="8" type="ORF">IMZ08_07760</name>
</gene>
<dbReference type="HAMAP" id="MF_00109">
    <property type="entry name" value="Shikimate_kinase"/>
    <property type="match status" value="1"/>
</dbReference>
<dbReference type="PANTHER" id="PTHR21087">
    <property type="entry name" value="SHIKIMATE KINASE"/>
    <property type="match status" value="1"/>
</dbReference>
<sequence>MKAIYLTGFMGAGKSTIGRELGKALYLPVIDTDDYIEKNKDKKVRDIFETEGETTFRTYEREALKELPTEDVIITTGGGMVTQQENREWLLSRGTIIYLHCDFDIIVERLKYDSSRPLFDHEQLSRTEKLFHDRLPLYQEAHYTINTSNKEVNDIVNEIMLEIKK</sequence>
<keyword evidence="1 7" id="KW-0028">Amino-acid biosynthesis</keyword>
<dbReference type="PANTHER" id="PTHR21087:SF16">
    <property type="entry name" value="SHIKIMATE KINASE 1, CHLOROPLASTIC"/>
    <property type="match status" value="1"/>
</dbReference>
<proteinExistence type="inferred from homology"/>
<protein>
    <recommendedName>
        <fullName evidence="7">Shikimate kinase</fullName>
        <shortName evidence="7">SK</shortName>
        <ecNumber evidence="7">2.7.1.71</ecNumber>
    </recommendedName>
</protein>
<evidence type="ECO:0000256" key="1">
    <source>
        <dbReference type="ARBA" id="ARBA00022605"/>
    </source>
</evidence>
<comment type="catalytic activity">
    <reaction evidence="7">
        <text>shikimate + ATP = 3-phosphoshikimate + ADP + H(+)</text>
        <dbReference type="Rhea" id="RHEA:13121"/>
        <dbReference type="ChEBI" id="CHEBI:15378"/>
        <dbReference type="ChEBI" id="CHEBI:30616"/>
        <dbReference type="ChEBI" id="CHEBI:36208"/>
        <dbReference type="ChEBI" id="CHEBI:145989"/>
        <dbReference type="ChEBI" id="CHEBI:456216"/>
        <dbReference type="EC" id="2.7.1.71"/>
    </reaction>
</comment>
<dbReference type="InterPro" id="IPR031322">
    <property type="entry name" value="Shikimate/glucono_kinase"/>
</dbReference>
<keyword evidence="3 7" id="KW-0547">Nucleotide-binding</keyword>
<comment type="caution">
    <text evidence="8">The sequence shown here is derived from an EMBL/GenBank/DDBJ whole genome shotgun (WGS) entry which is preliminary data.</text>
</comment>
<dbReference type="InterPro" id="IPR027417">
    <property type="entry name" value="P-loop_NTPase"/>
</dbReference>
<feature type="binding site" evidence="7">
    <location>
        <position position="33"/>
    </location>
    <ligand>
        <name>substrate</name>
    </ligand>
</feature>
<feature type="binding site" evidence="7">
    <location>
        <position position="78"/>
    </location>
    <ligand>
        <name>substrate</name>
    </ligand>
</feature>
<comment type="similarity">
    <text evidence="7">Belongs to the shikimate kinase family.</text>
</comment>
<dbReference type="GO" id="GO:0016301">
    <property type="term" value="F:kinase activity"/>
    <property type="evidence" value="ECO:0007669"/>
    <property type="project" value="UniProtKB-KW"/>
</dbReference>
<comment type="cofactor">
    <cofactor evidence="7">
        <name>Mg(2+)</name>
        <dbReference type="ChEBI" id="CHEBI:18420"/>
    </cofactor>
    <text evidence="7">Binds 1 Mg(2+) ion per subunit.</text>
</comment>
<evidence type="ECO:0000256" key="2">
    <source>
        <dbReference type="ARBA" id="ARBA00022679"/>
    </source>
</evidence>
<organism evidence="8 9">
    <name type="scientific">Litchfieldia luteola</name>
    <dbReference type="NCBI Taxonomy" id="682179"/>
    <lineage>
        <taxon>Bacteria</taxon>
        <taxon>Bacillati</taxon>
        <taxon>Bacillota</taxon>
        <taxon>Bacilli</taxon>
        <taxon>Bacillales</taxon>
        <taxon>Bacillaceae</taxon>
        <taxon>Litchfieldia</taxon>
    </lineage>
</organism>
<comment type="subcellular location">
    <subcellularLocation>
        <location evidence="7">Cytoplasm</location>
    </subcellularLocation>
</comment>
<keyword evidence="7" id="KW-0460">Magnesium</keyword>